<dbReference type="GO" id="GO:0009279">
    <property type="term" value="C:cell outer membrane"/>
    <property type="evidence" value="ECO:0007669"/>
    <property type="project" value="UniProtKB-SubCell"/>
</dbReference>
<dbReference type="OrthoDB" id="1154319at2"/>
<comment type="subcellular location">
    <subcellularLocation>
        <location evidence="1">Cell outer membrane</location>
        <topology evidence="1">Multi-pass membrane protein</topology>
    </subcellularLocation>
</comment>
<name>A0A163CPP4_9FLAO</name>
<dbReference type="SUPFAM" id="SSF49464">
    <property type="entry name" value="Carboxypeptidase regulatory domain-like"/>
    <property type="match status" value="1"/>
</dbReference>
<dbReference type="Gene3D" id="2.40.170.20">
    <property type="entry name" value="TonB-dependent receptor, beta-barrel domain"/>
    <property type="match status" value="1"/>
</dbReference>
<dbReference type="PANTHER" id="PTHR30069:SF29">
    <property type="entry name" value="HEMOGLOBIN AND HEMOGLOBIN-HAPTOGLOBIN-BINDING PROTEIN 1-RELATED"/>
    <property type="match status" value="1"/>
</dbReference>
<evidence type="ECO:0000256" key="6">
    <source>
        <dbReference type="ARBA" id="ARBA00023136"/>
    </source>
</evidence>
<evidence type="ECO:0000259" key="8">
    <source>
        <dbReference type="Pfam" id="PF07715"/>
    </source>
</evidence>
<dbReference type="PANTHER" id="PTHR30069">
    <property type="entry name" value="TONB-DEPENDENT OUTER MEMBRANE RECEPTOR"/>
    <property type="match status" value="1"/>
</dbReference>
<evidence type="ECO:0000313" key="10">
    <source>
        <dbReference type="Proteomes" id="UP000076715"/>
    </source>
</evidence>
<feature type="domain" description="TonB-dependent receptor plug" evidence="8">
    <location>
        <begin position="221"/>
        <end position="300"/>
    </location>
</feature>
<keyword evidence="4" id="KW-0812">Transmembrane</keyword>
<accession>A0A163CPP4</accession>
<dbReference type="Proteomes" id="UP000076715">
    <property type="component" value="Unassembled WGS sequence"/>
</dbReference>
<evidence type="ECO:0000256" key="3">
    <source>
        <dbReference type="ARBA" id="ARBA00022452"/>
    </source>
</evidence>
<dbReference type="InterPro" id="IPR036942">
    <property type="entry name" value="Beta-barrel_TonB_sf"/>
</dbReference>
<gene>
    <name evidence="9" type="ORF">AWE51_04075</name>
</gene>
<sequence>MIDFKFIFFLIVFGKFSCYAQQENRSIDVNSEESISNLFEAFKNQYGFSFSFDVELIKEINVKTERNKISIDQLKTIIKKQTKFLLQEVDTSSYILVENPTVIDVCGVVIDNTSTFELIQADIIKSNKTIDVTNEKGIFKLQLKPWDSIAISYLGYKTRKMSVSDFRSGACDTIRLIPEIQSLDKVVIQEYLTTGVQKNEDASINVSTKKLRILPGLVEPDVLQSLQLLPGISSPSEDPAGLHIRGGTPDQNLVLWDGIKMYHNGHLFNQISTFNPFIVKNVTVYRGGTSARYGDRISGAVIIESDDDLFDRVKVGGGANFTHGDLFAKVPISDKVGIMLAGRRSTTDIYQNITYNNLVRKVFQNTRGDIPDINEEVIDENETREDNFSFSDTNFKLIWKPDDKNEVKFSTIFAENRLNNTRNTTGITAISGANLDEVNDIFKIRNAGASFNWVNKYSTNVIQKANVYFSSYDTRYVNTASGVDEASGVNTTFDFSENNIVKDIGAEFSLDIPIAKKHAIGVGYQFVYNEAKYKLKEFFLSEDGVSVDLVESESDINGSGNNHTFYSEYTYTSSKSYINLGIRNSYLSNTDQFFIEPRIFASKEVFKNFRLTTSVELKNQQLNRFQTFGTLLNEVSSLPVADNAWVLSGKIGDDFDFELPVIKSRQFTIGSLYTYKGWNFDLEAYYKKLVDITSINNFFLGLIDDDNEVDFQTGKEERIGFDLLIKKRIKNYRFWVGYSLSKTLVTFPGIQETSFPGNFDQRHVFNISQTLKLNKLELALGWNYASGVPFTGLIRTIGEEDGVSIDSKGINANRFKDYHRLDASALYRFNLNKKKDWKGMVGLSFRNIYNRKNIISQGLSRDQDVDGNFVRTSQNRSLTFTPDVIMRFNF</sequence>
<keyword evidence="5" id="KW-0732">Signal</keyword>
<proteinExistence type="predicted"/>
<evidence type="ECO:0000256" key="4">
    <source>
        <dbReference type="ARBA" id="ARBA00022692"/>
    </source>
</evidence>
<evidence type="ECO:0000256" key="7">
    <source>
        <dbReference type="ARBA" id="ARBA00023237"/>
    </source>
</evidence>
<reference evidence="9 10" key="1">
    <citation type="submission" date="2016-01" db="EMBL/GenBank/DDBJ databases">
        <title>The draft genome sequence of Aquimarina sp. RZW4-3-2.</title>
        <authorList>
            <person name="Wang Y."/>
        </authorList>
    </citation>
    <scope>NUCLEOTIDE SEQUENCE [LARGE SCALE GENOMIC DNA]</scope>
    <source>
        <strain evidence="9 10">RZW4-3-2</strain>
    </source>
</reference>
<dbReference type="SUPFAM" id="SSF56935">
    <property type="entry name" value="Porins"/>
    <property type="match status" value="1"/>
</dbReference>
<dbReference type="GO" id="GO:0044718">
    <property type="term" value="P:siderophore transmembrane transport"/>
    <property type="evidence" value="ECO:0007669"/>
    <property type="project" value="TreeGrafter"/>
</dbReference>
<dbReference type="STRING" id="1642818.AWE51_04075"/>
<keyword evidence="10" id="KW-1185">Reference proteome</keyword>
<dbReference type="Pfam" id="PF07715">
    <property type="entry name" value="Plug"/>
    <property type="match status" value="1"/>
</dbReference>
<dbReference type="Gene3D" id="2.170.130.10">
    <property type="entry name" value="TonB-dependent receptor, plug domain"/>
    <property type="match status" value="1"/>
</dbReference>
<evidence type="ECO:0000313" key="9">
    <source>
        <dbReference type="EMBL" id="KZS42632.1"/>
    </source>
</evidence>
<dbReference type="InterPro" id="IPR012910">
    <property type="entry name" value="Plug_dom"/>
</dbReference>
<dbReference type="InterPro" id="IPR039426">
    <property type="entry name" value="TonB-dep_rcpt-like"/>
</dbReference>
<comment type="caution">
    <text evidence="9">The sequence shown here is derived from an EMBL/GenBank/DDBJ whole genome shotgun (WGS) entry which is preliminary data.</text>
</comment>
<dbReference type="EMBL" id="LQRT01000002">
    <property type="protein sequence ID" value="KZS42632.1"/>
    <property type="molecule type" value="Genomic_DNA"/>
</dbReference>
<organism evidence="9 10">
    <name type="scientific">Aquimarina aggregata</name>
    <dbReference type="NCBI Taxonomy" id="1642818"/>
    <lineage>
        <taxon>Bacteria</taxon>
        <taxon>Pseudomonadati</taxon>
        <taxon>Bacteroidota</taxon>
        <taxon>Flavobacteriia</taxon>
        <taxon>Flavobacteriales</taxon>
        <taxon>Flavobacteriaceae</taxon>
        <taxon>Aquimarina</taxon>
    </lineage>
</organism>
<dbReference type="AlphaFoldDB" id="A0A163CPP4"/>
<keyword evidence="2" id="KW-0813">Transport</keyword>
<evidence type="ECO:0000256" key="5">
    <source>
        <dbReference type="ARBA" id="ARBA00022729"/>
    </source>
</evidence>
<keyword evidence="3" id="KW-1134">Transmembrane beta strand</keyword>
<keyword evidence="6" id="KW-0472">Membrane</keyword>
<dbReference type="RefSeq" id="WP_066310713.1">
    <property type="nucleotide sequence ID" value="NZ_LQRT01000002.1"/>
</dbReference>
<protein>
    <recommendedName>
        <fullName evidence="8">TonB-dependent receptor plug domain-containing protein</fullName>
    </recommendedName>
</protein>
<evidence type="ECO:0000256" key="2">
    <source>
        <dbReference type="ARBA" id="ARBA00022448"/>
    </source>
</evidence>
<dbReference type="InterPro" id="IPR037066">
    <property type="entry name" value="Plug_dom_sf"/>
</dbReference>
<keyword evidence="7" id="KW-0998">Cell outer membrane</keyword>
<evidence type="ECO:0000256" key="1">
    <source>
        <dbReference type="ARBA" id="ARBA00004571"/>
    </source>
</evidence>
<dbReference type="InterPro" id="IPR008969">
    <property type="entry name" value="CarboxyPept-like_regulatory"/>
</dbReference>
<dbReference type="GO" id="GO:0015344">
    <property type="term" value="F:siderophore uptake transmembrane transporter activity"/>
    <property type="evidence" value="ECO:0007669"/>
    <property type="project" value="TreeGrafter"/>
</dbReference>